<gene>
    <name evidence="7" type="ORF">DWV00_15935</name>
</gene>
<dbReference type="InterPro" id="IPR036890">
    <property type="entry name" value="HATPase_C_sf"/>
</dbReference>
<dbReference type="PANTHER" id="PTHR44591:SF3">
    <property type="entry name" value="RESPONSE REGULATORY DOMAIN-CONTAINING PROTEIN"/>
    <property type="match status" value="1"/>
</dbReference>
<dbReference type="SMART" id="SM00448">
    <property type="entry name" value="REC"/>
    <property type="match status" value="2"/>
</dbReference>
<dbReference type="SUPFAM" id="SSF52172">
    <property type="entry name" value="CheY-like"/>
    <property type="match status" value="2"/>
</dbReference>
<dbReference type="EMBL" id="QRGA01000008">
    <property type="protein sequence ID" value="RDU98014.1"/>
    <property type="molecule type" value="Genomic_DNA"/>
</dbReference>
<dbReference type="Pfam" id="PF02518">
    <property type="entry name" value="HATPase_c"/>
    <property type="match status" value="1"/>
</dbReference>
<dbReference type="InterPro" id="IPR011712">
    <property type="entry name" value="Sig_transdc_His_kin_sub3_dim/P"/>
</dbReference>
<dbReference type="InterPro" id="IPR050595">
    <property type="entry name" value="Bact_response_regulator"/>
</dbReference>
<dbReference type="PANTHER" id="PTHR44591">
    <property type="entry name" value="STRESS RESPONSE REGULATOR PROTEIN 1"/>
    <property type="match status" value="1"/>
</dbReference>
<dbReference type="GO" id="GO:0016020">
    <property type="term" value="C:membrane"/>
    <property type="evidence" value="ECO:0007669"/>
    <property type="project" value="InterPro"/>
</dbReference>
<dbReference type="SUPFAM" id="SSF55874">
    <property type="entry name" value="ATPase domain of HSP90 chaperone/DNA topoisomerase II/histidine kinase"/>
    <property type="match status" value="1"/>
</dbReference>
<reference evidence="7 8" key="1">
    <citation type="submission" date="2018-08" db="EMBL/GenBank/DDBJ databases">
        <title>Paraburkholderia sp. DHOM06 isolated from forest soil.</title>
        <authorList>
            <person name="Gao Z.-H."/>
            <person name="Qiu L.-H."/>
        </authorList>
    </citation>
    <scope>NUCLEOTIDE SEQUENCE [LARGE SCALE GENOMIC DNA]</scope>
    <source>
        <strain evidence="7 8">DHOM06</strain>
    </source>
</reference>
<dbReference type="InterPro" id="IPR005467">
    <property type="entry name" value="His_kinase_dom"/>
</dbReference>
<feature type="modified residue" description="4-aspartylphosphate" evidence="4">
    <location>
        <position position="206"/>
    </location>
</feature>
<accession>A0A3D8JZG3</accession>
<dbReference type="Pfam" id="PF13185">
    <property type="entry name" value="GAF_2"/>
    <property type="match status" value="1"/>
</dbReference>
<dbReference type="SUPFAM" id="SSF55781">
    <property type="entry name" value="GAF domain-like"/>
    <property type="match status" value="1"/>
</dbReference>
<keyword evidence="3" id="KW-0418">Kinase</keyword>
<evidence type="ECO:0000256" key="4">
    <source>
        <dbReference type="PROSITE-ProRule" id="PRU00169"/>
    </source>
</evidence>
<dbReference type="Pfam" id="PF00072">
    <property type="entry name" value="Response_reg"/>
    <property type="match status" value="2"/>
</dbReference>
<evidence type="ECO:0000256" key="2">
    <source>
        <dbReference type="ARBA" id="ARBA00022679"/>
    </source>
</evidence>
<dbReference type="InterPro" id="IPR029016">
    <property type="entry name" value="GAF-like_dom_sf"/>
</dbReference>
<dbReference type="InterPro" id="IPR003018">
    <property type="entry name" value="GAF"/>
</dbReference>
<dbReference type="SMART" id="SM00387">
    <property type="entry name" value="HATPase_c"/>
    <property type="match status" value="1"/>
</dbReference>
<dbReference type="Pfam" id="PF07730">
    <property type="entry name" value="HisKA_3"/>
    <property type="match status" value="1"/>
</dbReference>
<keyword evidence="2" id="KW-0808">Transferase</keyword>
<keyword evidence="1 4" id="KW-0597">Phosphoprotein</keyword>
<dbReference type="InterPro" id="IPR003594">
    <property type="entry name" value="HATPase_dom"/>
</dbReference>
<keyword evidence="8" id="KW-1185">Reference proteome</keyword>
<dbReference type="CDD" id="cd16917">
    <property type="entry name" value="HATPase_UhpB-NarQ-NarX-like"/>
    <property type="match status" value="1"/>
</dbReference>
<protein>
    <submittedName>
        <fullName evidence="7">Response regulator</fullName>
    </submittedName>
</protein>
<feature type="domain" description="Histidine kinase" evidence="5">
    <location>
        <begin position="518"/>
        <end position="712"/>
    </location>
</feature>
<feature type="modified residue" description="4-aspartylphosphate" evidence="4">
    <location>
        <position position="73"/>
    </location>
</feature>
<dbReference type="InterPro" id="IPR001789">
    <property type="entry name" value="Sig_transdc_resp-reg_receiver"/>
</dbReference>
<dbReference type="AlphaFoldDB" id="A0A3D8JZG3"/>
<dbReference type="Gene3D" id="3.30.565.10">
    <property type="entry name" value="Histidine kinase-like ATPase, C-terminal domain"/>
    <property type="match status" value="1"/>
</dbReference>
<comment type="caution">
    <text evidence="7">The sequence shown here is derived from an EMBL/GenBank/DDBJ whole genome shotgun (WGS) entry which is preliminary data.</text>
</comment>
<evidence type="ECO:0000313" key="8">
    <source>
        <dbReference type="Proteomes" id="UP000256838"/>
    </source>
</evidence>
<dbReference type="Gene3D" id="3.40.50.2300">
    <property type="match status" value="2"/>
</dbReference>
<evidence type="ECO:0000259" key="6">
    <source>
        <dbReference type="PROSITE" id="PS50110"/>
    </source>
</evidence>
<dbReference type="GO" id="GO:0046983">
    <property type="term" value="F:protein dimerization activity"/>
    <property type="evidence" value="ECO:0007669"/>
    <property type="project" value="InterPro"/>
</dbReference>
<organism evidence="7 8">
    <name type="scientific">Trinickia dinghuensis</name>
    <dbReference type="NCBI Taxonomy" id="2291023"/>
    <lineage>
        <taxon>Bacteria</taxon>
        <taxon>Pseudomonadati</taxon>
        <taxon>Pseudomonadota</taxon>
        <taxon>Betaproteobacteria</taxon>
        <taxon>Burkholderiales</taxon>
        <taxon>Burkholderiaceae</taxon>
        <taxon>Trinickia</taxon>
    </lineage>
</organism>
<proteinExistence type="predicted"/>
<feature type="domain" description="Response regulatory" evidence="6">
    <location>
        <begin position="157"/>
        <end position="274"/>
    </location>
</feature>
<dbReference type="InterPro" id="IPR011006">
    <property type="entry name" value="CheY-like_superfamily"/>
</dbReference>
<name>A0A3D8JZG3_9BURK</name>
<dbReference type="GO" id="GO:0000155">
    <property type="term" value="F:phosphorelay sensor kinase activity"/>
    <property type="evidence" value="ECO:0007669"/>
    <property type="project" value="InterPro"/>
</dbReference>
<sequence length="721" mass="77630">MGVTSVQGGGSHFSGLAAAKVAGTILVVEDNPTTRKMFRVTLASAGYEVVEAGDAQTALEIASRRHPDLIVQDLALPDMNGLDLLHAFRKQPGGASIPIFCVSGFLSKLNEAHAEDEGFTVVLVKPVDPAHLIQLVREHLAPASEYAEKAASISGRRILLVDDDPLQLKLTHVWLANSGFDVLTATDGASALEEARRHRPDAIVSDVLMPGTDGFALCLALRRADETERIPVILTSSSYIEESDRALAARVGANRLVTKTDGLDALVQAIGAALSAPPPSAPADSIETINDEHAKRTLWQLERQVRQNAHLAHRSNLQAARLAVLASVSEALASNRSLDGVLGEVLASCLDMAGISKGVLYLTENDGRLAFKHQTGFSETEMQNAHRVFDCESVIRDIASRGSVIVVPSAAVAADRAQTLISGMQSSSLLVVPVLWADTIYGAVILGTRPADDISHEDALAFARVLGAQIGQALGLSHAFANLASSEEALRISREELRRLSAHNQKLREDEKAHIARELHDDLGQQLTALKMAVALIEDKSDDAAKPSISRDDLDGMYVSIDRLVDSVRRIAGDLRPVMLDDLGLVEALEWMANEFSSRYRIRVISHIDVDTIAFSRQSRIEVYRMVQEALTNVARHSGATEVVLDLLREDPHCIVRIVDNGRGVEQNARSDRHSFGLLGISERAVLLGGEIDIRTAPGSGFALTAILPLTTVEAKAEQGS</sequence>
<evidence type="ECO:0000256" key="1">
    <source>
        <dbReference type="ARBA" id="ARBA00022553"/>
    </source>
</evidence>
<dbReference type="SMART" id="SM00065">
    <property type="entry name" value="GAF"/>
    <property type="match status" value="1"/>
</dbReference>
<evidence type="ECO:0000259" key="5">
    <source>
        <dbReference type="PROSITE" id="PS50109"/>
    </source>
</evidence>
<feature type="domain" description="Response regulatory" evidence="6">
    <location>
        <begin position="24"/>
        <end position="140"/>
    </location>
</feature>
<evidence type="ECO:0000256" key="3">
    <source>
        <dbReference type="ARBA" id="ARBA00022777"/>
    </source>
</evidence>
<dbReference type="PROSITE" id="PS50109">
    <property type="entry name" value="HIS_KIN"/>
    <property type="match status" value="1"/>
</dbReference>
<evidence type="ECO:0000313" key="7">
    <source>
        <dbReference type="EMBL" id="RDU98014.1"/>
    </source>
</evidence>
<dbReference type="Gene3D" id="3.30.450.40">
    <property type="match status" value="1"/>
</dbReference>
<dbReference type="PROSITE" id="PS50110">
    <property type="entry name" value="RESPONSE_REGULATORY"/>
    <property type="match status" value="2"/>
</dbReference>
<dbReference type="Proteomes" id="UP000256838">
    <property type="component" value="Unassembled WGS sequence"/>
</dbReference>
<dbReference type="Gene3D" id="1.20.5.1930">
    <property type="match status" value="1"/>
</dbReference>